<dbReference type="Gene3D" id="1.10.10.10">
    <property type="entry name" value="Winged helix-like DNA-binding domain superfamily/Winged helix DNA-binding domain"/>
    <property type="match status" value="1"/>
</dbReference>
<dbReference type="GO" id="GO:0003677">
    <property type="term" value="F:DNA binding"/>
    <property type="evidence" value="ECO:0007669"/>
    <property type="project" value="UniProtKB-KW"/>
</dbReference>
<organism evidence="6 7">
    <name type="scientific">Pigmentiphaga kullae</name>
    <dbReference type="NCBI Taxonomy" id="151784"/>
    <lineage>
        <taxon>Bacteria</taxon>
        <taxon>Pseudomonadati</taxon>
        <taxon>Pseudomonadota</taxon>
        <taxon>Betaproteobacteria</taxon>
        <taxon>Burkholderiales</taxon>
        <taxon>Alcaligenaceae</taxon>
        <taxon>Pigmentiphaga</taxon>
    </lineage>
</organism>
<comment type="similarity">
    <text evidence="1">Belongs to the LysR transcriptional regulatory family.</text>
</comment>
<dbReference type="InterPro" id="IPR036390">
    <property type="entry name" value="WH_DNA-bd_sf"/>
</dbReference>
<proteinExistence type="inferred from homology"/>
<keyword evidence="7" id="KW-1185">Reference proteome</keyword>
<evidence type="ECO:0000256" key="4">
    <source>
        <dbReference type="ARBA" id="ARBA00023163"/>
    </source>
</evidence>
<name>A0A4Q7NK19_9BURK</name>
<comment type="caution">
    <text evidence="6">The sequence shown here is derived from an EMBL/GenBank/DDBJ whole genome shotgun (WGS) entry which is preliminary data.</text>
</comment>
<accession>A0A4Q7NK19</accession>
<dbReference type="Proteomes" id="UP000292445">
    <property type="component" value="Unassembled WGS sequence"/>
</dbReference>
<dbReference type="GO" id="GO:0005829">
    <property type="term" value="C:cytosol"/>
    <property type="evidence" value="ECO:0007669"/>
    <property type="project" value="TreeGrafter"/>
</dbReference>
<evidence type="ECO:0000256" key="1">
    <source>
        <dbReference type="ARBA" id="ARBA00009437"/>
    </source>
</evidence>
<dbReference type="SUPFAM" id="SSF46785">
    <property type="entry name" value="Winged helix' DNA-binding domain"/>
    <property type="match status" value="1"/>
</dbReference>
<dbReference type="PROSITE" id="PS50931">
    <property type="entry name" value="HTH_LYSR"/>
    <property type="match status" value="1"/>
</dbReference>
<dbReference type="Gene3D" id="3.40.190.290">
    <property type="match status" value="1"/>
</dbReference>
<dbReference type="OrthoDB" id="8804410at2"/>
<dbReference type="EMBL" id="SGXC01000001">
    <property type="protein sequence ID" value="RZS84860.1"/>
    <property type="molecule type" value="Genomic_DNA"/>
</dbReference>
<gene>
    <name evidence="6" type="ORF">EV675_0881</name>
</gene>
<dbReference type="InterPro" id="IPR005119">
    <property type="entry name" value="LysR_subst-bd"/>
</dbReference>
<protein>
    <submittedName>
        <fullName evidence="6">LysR family transcriptional regulator</fullName>
    </submittedName>
</protein>
<dbReference type="PRINTS" id="PR00039">
    <property type="entry name" value="HTHLYSR"/>
</dbReference>
<reference evidence="6 7" key="1">
    <citation type="submission" date="2019-02" db="EMBL/GenBank/DDBJ databases">
        <title>Genomic Encyclopedia of Type Strains, Phase IV (KMG-IV): sequencing the most valuable type-strain genomes for metagenomic binning, comparative biology and taxonomic classification.</title>
        <authorList>
            <person name="Goeker M."/>
        </authorList>
    </citation>
    <scope>NUCLEOTIDE SEQUENCE [LARGE SCALE GENOMIC DNA]</scope>
    <source>
        <strain evidence="6 7">K24</strain>
    </source>
</reference>
<evidence type="ECO:0000313" key="7">
    <source>
        <dbReference type="Proteomes" id="UP000292445"/>
    </source>
</evidence>
<dbReference type="RefSeq" id="WP_130356183.1">
    <property type="nucleotide sequence ID" value="NZ_SGXC01000001.1"/>
</dbReference>
<evidence type="ECO:0000313" key="6">
    <source>
        <dbReference type="EMBL" id="RZS84860.1"/>
    </source>
</evidence>
<sequence length="311" mass="34239">MNKEKSVQWIRRLKFRHLEMLVMLGRTGSFGRAADLCGLSQPALSKWVKDLESTLGVTLFERSTRRMALTDSGRLVMHHAERVLTDMARLHGQLEAQRSGGAGRLHIGVLAALGPVLLPGTLARVQQAGLDLEVQSLEGTMDHLLPLLGERKLDLVIGRLGTTGYAGSLNRRLLYEDTLCVAAPSSHPLARRRRPVGWRDACAYPWIIPPAESPIRGMLENTLAQEHLPLPRVVLESASVLTNYHVARHLDCLFATSEKVIALFAGQGLLRRVPLSFAGVPTTIGMLWSDTASPLLERFMALLEQEAKASL</sequence>
<dbReference type="GO" id="GO:0003700">
    <property type="term" value="F:DNA-binding transcription factor activity"/>
    <property type="evidence" value="ECO:0007669"/>
    <property type="project" value="InterPro"/>
</dbReference>
<evidence type="ECO:0000256" key="3">
    <source>
        <dbReference type="ARBA" id="ARBA00023125"/>
    </source>
</evidence>
<dbReference type="SUPFAM" id="SSF53850">
    <property type="entry name" value="Periplasmic binding protein-like II"/>
    <property type="match status" value="1"/>
</dbReference>
<dbReference type="Pfam" id="PF00126">
    <property type="entry name" value="HTH_1"/>
    <property type="match status" value="1"/>
</dbReference>
<evidence type="ECO:0000256" key="2">
    <source>
        <dbReference type="ARBA" id="ARBA00023015"/>
    </source>
</evidence>
<feature type="domain" description="HTH lysR-type" evidence="5">
    <location>
        <begin position="13"/>
        <end position="70"/>
    </location>
</feature>
<dbReference type="PANTHER" id="PTHR30419:SF8">
    <property type="entry name" value="NITROGEN ASSIMILATION TRANSCRIPTIONAL ACTIVATOR-RELATED"/>
    <property type="match status" value="1"/>
</dbReference>
<dbReference type="PANTHER" id="PTHR30419">
    <property type="entry name" value="HTH-TYPE TRANSCRIPTIONAL REGULATOR YBHD"/>
    <property type="match status" value="1"/>
</dbReference>
<keyword evidence="3" id="KW-0238">DNA-binding</keyword>
<dbReference type="FunFam" id="1.10.10.10:FF:000001">
    <property type="entry name" value="LysR family transcriptional regulator"/>
    <property type="match status" value="1"/>
</dbReference>
<dbReference type="InterPro" id="IPR000847">
    <property type="entry name" value="LysR_HTH_N"/>
</dbReference>
<keyword evidence="4" id="KW-0804">Transcription</keyword>
<dbReference type="Pfam" id="PF03466">
    <property type="entry name" value="LysR_substrate"/>
    <property type="match status" value="1"/>
</dbReference>
<dbReference type="InterPro" id="IPR050950">
    <property type="entry name" value="HTH-type_LysR_regulators"/>
</dbReference>
<dbReference type="AlphaFoldDB" id="A0A4Q7NK19"/>
<dbReference type="InterPro" id="IPR036388">
    <property type="entry name" value="WH-like_DNA-bd_sf"/>
</dbReference>
<evidence type="ECO:0000259" key="5">
    <source>
        <dbReference type="PROSITE" id="PS50931"/>
    </source>
</evidence>
<keyword evidence="2" id="KW-0805">Transcription regulation</keyword>